<gene>
    <name evidence="1" type="ORF">BpHYR1_008678</name>
</gene>
<evidence type="ECO:0000313" key="1">
    <source>
        <dbReference type="EMBL" id="RNA10321.1"/>
    </source>
</evidence>
<reference evidence="1 2" key="1">
    <citation type="journal article" date="2018" name="Sci. Rep.">
        <title>Genomic signatures of local adaptation to the degree of environmental predictability in rotifers.</title>
        <authorList>
            <person name="Franch-Gras L."/>
            <person name="Hahn C."/>
            <person name="Garcia-Roger E.M."/>
            <person name="Carmona M.J."/>
            <person name="Serra M."/>
            <person name="Gomez A."/>
        </authorList>
    </citation>
    <scope>NUCLEOTIDE SEQUENCE [LARGE SCALE GENOMIC DNA]</scope>
    <source>
        <strain evidence="1">HYR1</strain>
    </source>
</reference>
<sequence length="69" mass="8228">MGFRYLYIIKNTKKKFKSFAQIDELTFSLSICVQKTNSISSLFFYQTRKIFISINSKKNIMISEIKKFQ</sequence>
<protein>
    <submittedName>
        <fullName evidence="1">Uncharacterized protein</fullName>
    </submittedName>
</protein>
<dbReference type="EMBL" id="REGN01006238">
    <property type="protein sequence ID" value="RNA10321.1"/>
    <property type="molecule type" value="Genomic_DNA"/>
</dbReference>
<name>A0A3M7QH10_BRAPC</name>
<keyword evidence="2" id="KW-1185">Reference proteome</keyword>
<comment type="caution">
    <text evidence="1">The sequence shown here is derived from an EMBL/GenBank/DDBJ whole genome shotgun (WGS) entry which is preliminary data.</text>
</comment>
<proteinExistence type="predicted"/>
<dbReference type="Proteomes" id="UP000276133">
    <property type="component" value="Unassembled WGS sequence"/>
</dbReference>
<organism evidence="1 2">
    <name type="scientific">Brachionus plicatilis</name>
    <name type="common">Marine rotifer</name>
    <name type="synonym">Brachionus muelleri</name>
    <dbReference type="NCBI Taxonomy" id="10195"/>
    <lineage>
        <taxon>Eukaryota</taxon>
        <taxon>Metazoa</taxon>
        <taxon>Spiralia</taxon>
        <taxon>Gnathifera</taxon>
        <taxon>Rotifera</taxon>
        <taxon>Eurotatoria</taxon>
        <taxon>Monogononta</taxon>
        <taxon>Pseudotrocha</taxon>
        <taxon>Ploima</taxon>
        <taxon>Brachionidae</taxon>
        <taxon>Brachionus</taxon>
    </lineage>
</organism>
<dbReference type="AlphaFoldDB" id="A0A3M7QH10"/>
<accession>A0A3M7QH10</accession>
<evidence type="ECO:0000313" key="2">
    <source>
        <dbReference type="Proteomes" id="UP000276133"/>
    </source>
</evidence>